<evidence type="ECO:0000256" key="4">
    <source>
        <dbReference type="ARBA" id="ARBA00023136"/>
    </source>
</evidence>
<feature type="transmembrane region" description="Helical" evidence="5">
    <location>
        <begin position="348"/>
        <end position="366"/>
    </location>
</feature>
<name>A0ABU9UAE5_9SPIR</name>
<evidence type="ECO:0000313" key="7">
    <source>
        <dbReference type="Proteomes" id="UP001466331"/>
    </source>
</evidence>
<dbReference type="RefSeq" id="WP_420068907.1">
    <property type="nucleotide sequence ID" value="NZ_JBCHKQ010000001.1"/>
</dbReference>
<dbReference type="CDD" id="cd13128">
    <property type="entry name" value="MATE_Wzx_like"/>
    <property type="match status" value="1"/>
</dbReference>
<proteinExistence type="predicted"/>
<feature type="transmembrane region" description="Helical" evidence="5">
    <location>
        <begin position="64"/>
        <end position="89"/>
    </location>
</feature>
<dbReference type="Proteomes" id="UP001466331">
    <property type="component" value="Unassembled WGS sequence"/>
</dbReference>
<gene>
    <name evidence="6" type="ORF">WKV44_02770</name>
</gene>
<evidence type="ECO:0000256" key="1">
    <source>
        <dbReference type="ARBA" id="ARBA00004141"/>
    </source>
</evidence>
<keyword evidence="2 5" id="KW-0812">Transmembrane</keyword>
<accession>A0ABU9UAE5</accession>
<dbReference type="PANTHER" id="PTHR43424:SF1">
    <property type="entry name" value="LOCUS PUTATIVE PROTEIN 1-RELATED"/>
    <property type="match status" value="1"/>
</dbReference>
<protein>
    <submittedName>
        <fullName evidence="6">Flippase</fullName>
    </submittedName>
</protein>
<keyword evidence="4 5" id="KW-0472">Membrane</keyword>
<evidence type="ECO:0000256" key="3">
    <source>
        <dbReference type="ARBA" id="ARBA00022989"/>
    </source>
</evidence>
<reference evidence="6 7" key="1">
    <citation type="submission" date="2024-03" db="EMBL/GenBank/DDBJ databases">
        <title>Ignisphaera cupida sp. nov., a hyperthermophilic hydrolytic archaeon from a hot spring of Kamchatka, and proposal of Ignisphaeraceae fam. nov.</title>
        <authorList>
            <person name="Podosokorskaya O.A."/>
            <person name="Elcheninov A.G."/>
            <person name="Maltseva A.I."/>
            <person name="Zayulina K.S."/>
            <person name="Novikov A."/>
            <person name="Merkel A.Y."/>
        </authorList>
    </citation>
    <scope>NUCLEOTIDE SEQUENCE [LARGE SCALE GENOMIC DNA]</scope>
    <source>
        <strain evidence="6 7">38H-sp</strain>
    </source>
</reference>
<evidence type="ECO:0000256" key="2">
    <source>
        <dbReference type="ARBA" id="ARBA00022692"/>
    </source>
</evidence>
<dbReference type="Pfam" id="PF01943">
    <property type="entry name" value="Polysacc_synt"/>
    <property type="match status" value="1"/>
</dbReference>
<comment type="subcellular location">
    <subcellularLocation>
        <location evidence="1">Membrane</location>
        <topology evidence="1">Multi-pass membrane protein</topology>
    </subcellularLocation>
</comment>
<feature type="transmembrane region" description="Helical" evidence="5">
    <location>
        <begin position="378"/>
        <end position="400"/>
    </location>
</feature>
<feature type="transmembrane region" description="Helical" evidence="5">
    <location>
        <begin position="132"/>
        <end position="152"/>
    </location>
</feature>
<evidence type="ECO:0000313" key="6">
    <source>
        <dbReference type="EMBL" id="MEM5947459.1"/>
    </source>
</evidence>
<feature type="transmembrane region" description="Helical" evidence="5">
    <location>
        <begin position="317"/>
        <end position="342"/>
    </location>
</feature>
<keyword evidence="7" id="KW-1185">Reference proteome</keyword>
<organism evidence="6 7">
    <name type="scientific">Rarispira pelagica</name>
    <dbReference type="NCBI Taxonomy" id="3141764"/>
    <lineage>
        <taxon>Bacteria</taxon>
        <taxon>Pseudomonadati</taxon>
        <taxon>Spirochaetota</taxon>
        <taxon>Spirochaetia</taxon>
        <taxon>Winmispirales</taxon>
        <taxon>Winmispiraceae</taxon>
        <taxon>Rarispira</taxon>
    </lineage>
</organism>
<dbReference type="InterPro" id="IPR052556">
    <property type="entry name" value="PolySynth_Transporter"/>
</dbReference>
<feature type="transmembrane region" description="Helical" evidence="5">
    <location>
        <begin position="191"/>
        <end position="213"/>
    </location>
</feature>
<sequence>MILRTNRFIRKIKNKIISLFSHAGFLRYAKNTSWLMIEKILRMFVGLFVGAWVARYLGPDQYGLLSYAQSFVGLFTAIATLGLDGIVVREIVKYPEKENEILGTAFVLKLIGAITTFIILYIAIHFTSNNEYTNILIFIIASAAIFQAFNVIDMYFQAKVMGKYAVIANTFSLFISSALKIILILMRAPLVAFALVVIFDSLILASGYVYCYLKVRKKFFIKQIKFEFGLAKELLKDSKFLFFSSMVLMIQARIDQVMLKSFLGNEEVGYYSVAMRLIESFGFLPMVLKNSLYPAVQNAKAISEQIYKSRLLNLYRMSFFLFLIIAIPIFSFSENIVVILFGQEYQPAGILLSLMVIRLFFANMGVGRGHFILSENLLYFSFITMVIGTTTNIVLNYLWIPFYGSMGAVFASIVSFFVTIFLVDIFYNKTRENVFIMLKAVLTFYKMRINE</sequence>
<evidence type="ECO:0000256" key="5">
    <source>
        <dbReference type="SAM" id="Phobius"/>
    </source>
</evidence>
<dbReference type="PANTHER" id="PTHR43424">
    <property type="entry name" value="LOCUS PUTATIVE PROTEIN 1-RELATED"/>
    <property type="match status" value="1"/>
</dbReference>
<keyword evidence="3 5" id="KW-1133">Transmembrane helix</keyword>
<feature type="transmembrane region" description="Helical" evidence="5">
    <location>
        <begin position="101"/>
        <end position="126"/>
    </location>
</feature>
<comment type="caution">
    <text evidence="6">The sequence shown here is derived from an EMBL/GenBank/DDBJ whole genome shotgun (WGS) entry which is preliminary data.</text>
</comment>
<feature type="transmembrane region" description="Helical" evidence="5">
    <location>
        <begin position="164"/>
        <end position="185"/>
    </location>
</feature>
<feature type="transmembrane region" description="Helical" evidence="5">
    <location>
        <begin position="40"/>
        <end position="58"/>
    </location>
</feature>
<feature type="transmembrane region" description="Helical" evidence="5">
    <location>
        <begin position="406"/>
        <end position="427"/>
    </location>
</feature>
<dbReference type="EMBL" id="JBCHKQ010000001">
    <property type="protein sequence ID" value="MEM5947459.1"/>
    <property type="molecule type" value="Genomic_DNA"/>
</dbReference>
<dbReference type="InterPro" id="IPR002797">
    <property type="entry name" value="Polysacc_synth"/>
</dbReference>